<sequence length="860" mass="95613">MAEFTQDTSGEHELISTSLELEELDPKLFRSKSLWTPARSRGVFGGQVISQALLAATRCVDQGFSVHPEQSLHCYFLLSADASIPILYSVEYLRDGRTYCTRTVKAAQNGRWIFVLTCSFQRPEYGQPSHQWPMPSHVPGPDDCPLQEDVFMKQSERRGLSDDTRQMLLQTLMVLRFQERRRSPIAVKPAPSVTTTDGLVQNMFWIRARNVPKFDEPFQKCILAYMSDLNFIGTAARSLHLHSAAKPPNRLGMISSLDHTIWYYDHDFDCADWLLYVMVSPRTGMGRGVVHGRIYTQQGNLIAVLTQEGVSGALVPPSTKQTLLHPDTTMDEDEIIDVVATDPAPTAAPLTIDTSNFYAAPSPAQTPTTLLSGRPRRESAGIRRASLSYDPDAWEPNRARAANRAAKAKIKNLQASGATPKVKLKLTEKSLTANGGGMSFLGSYDRELDSDEEDDLVFEEQFILRMPPGEDCDRLKTMVQARDVKDDVWFKFKDSRRAVFHIGENTYSAKLVDLPCILESQKTLDNRQMYKVADICQMLVIEDKVANDEPSKGSFNIDDYIWPHGLTPPMQHVRKRRFRKRVNRNTIETVEKEVERLLETDSQASKVKYDVLEDVNPDLSDSEFDPPPEHGGSEAATPGAGMDAFDGDDGYQDGDAPGTAAQQEDDLFEQELQAELAKGLGEESDDEDGDEDEQEEESESEEDGDEEEDEEFVRTRKLLNEEIRDLEAAVAKKEQDIAGTQNILIKRRFEDALKKLKTDLEAKVAQRAGLLSAKDKAEAAAAAAEEEEEEDEEEEDEEPDVMDGDEPPVVLNVGGIATVLGPLGGDSRDMSTPRGDAEIEVATPMASQPGTPAPDGMDIG</sequence>
<dbReference type="InterPro" id="IPR042171">
    <property type="entry name" value="Acyl-CoA_hotdog"/>
</dbReference>
<dbReference type="Gene3D" id="2.40.160.210">
    <property type="entry name" value="Acyl-CoA thioesterase, double hotdog domain"/>
    <property type="match status" value="1"/>
</dbReference>
<feature type="region of interest" description="Disordered" evidence="3">
    <location>
        <begin position="772"/>
        <end position="860"/>
    </location>
</feature>
<protein>
    <submittedName>
        <fullName evidence="5">Transcription initiation factor</fullName>
    </submittedName>
</protein>
<dbReference type="GO" id="GO:0005669">
    <property type="term" value="C:transcription factor TFIID complex"/>
    <property type="evidence" value="ECO:0007669"/>
    <property type="project" value="InterPro"/>
</dbReference>
<dbReference type="GO" id="GO:0009062">
    <property type="term" value="P:fatty acid catabolic process"/>
    <property type="evidence" value="ECO:0007669"/>
    <property type="project" value="TreeGrafter"/>
</dbReference>
<dbReference type="GO" id="GO:0006637">
    <property type="term" value="P:acyl-CoA metabolic process"/>
    <property type="evidence" value="ECO:0007669"/>
    <property type="project" value="InterPro"/>
</dbReference>
<dbReference type="OrthoDB" id="68328at2759"/>
<dbReference type="AlphaFoldDB" id="A0A5N5QMN9"/>
<dbReference type="SUPFAM" id="SSF54637">
    <property type="entry name" value="Thioesterase/thiol ester dehydrase-isomerase"/>
    <property type="match status" value="2"/>
</dbReference>
<dbReference type="InterPro" id="IPR029069">
    <property type="entry name" value="HotDog_dom_sf"/>
</dbReference>
<feature type="compositionally biased region" description="Acidic residues" evidence="3">
    <location>
        <begin position="784"/>
        <end position="806"/>
    </location>
</feature>
<dbReference type="Pfam" id="PF04658">
    <property type="entry name" value="TAFII55_N"/>
    <property type="match status" value="1"/>
</dbReference>
<keyword evidence="2" id="KW-0378">Hydrolase</keyword>
<feature type="compositionally biased region" description="Acidic residues" evidence="3">
    <location>
        <begin position="616"/>
        <end position="626"/>
    </location>
</feature>
<dbReference type="CDD" id="cd03445">
    <property type="entry name" value="Thioesterase_II_repeat2"/>
    <property type="match status" value="1"/>
</dbReference>
<dbReference type="Proteomes" id="UP000383932">
    <property type="component" value="Unassembled WGS sequence"/>
</dbReference>
<comment type="caution">
    <text evidence="5">The sequence shown here is derived from an EMBL/GenBank/DDBJ whole genome shotgun (WGS) entry which is preliminary data.</text>
</comment>
<comment type="similarity">
    <text evidence="1">Belongs to the C/M/P thioester hydrolase family.</text>
</comment>
<evidence type="ECO:0000256" key="1">
    <source>
        <dbReference type="ARBA" id="ARBA00006538"/>
    </source>
</evidence>
<dbReference type="EMBL" id="SSOP01000047">
    <property type="protein sequence ID" value="KAB5593030.1"/>
    <property type="molecule type" value="Genomic_DNA"/>
</dbReference>
<dbReference type="SMART" id="SM01370">
    <property type="entry name" value="TAFII55_N"/>
    <property type="match status" value="1"/>
</dbReference>
<evidence type="ECO:0000313" key="6">
    <source>
        <dbReference type="Proteomes" id="UP000383932"/>
    </source>
</evidence>
<name>A0A5N5QMN9_9AGAM</name>
<proteinExistence type="inferred from homology"/>
<evidence type="ECO:0000256" key="3">
    <source>
        <dbReference type="SAM" id="MobiDB-lite"/>
    </source>
</evidence>
<accession>A0A5N5QMN9</accession>
<organism evidence="5 6">
    <name type="scientific">Ceratobasidium theobromae</name>
    <dbReference type="NCBI Taxonomy" id="1582974"/>
    <lineage>
        <taxon>Eukaryota</taxon>
        <taxon>Fungi</taxon>
        <taxon>Dikarya</taxon>
        <taxon>Basidiomycota</taxon>
        <taxon>Agaricomycotina</taxon>
        <taxon>Agaricomycetes</taxon>
        <taxon>Cantharellales</taxon>
        <taxon>Ceratobasidiaceae</taxon>
        <taxon>Ceratobasidium</taxon>
    </lineage>
</organism>
<keyword evidence="6" id="KW-1185">Reference proteome</keyword>
<dbReference type="InterPro" id="IPR049449">
    <property type="entry name" value="TesB_ACOT8-like_N"/>
</dbReference>
<dbReference type="Pfam" id="PF20789">
    <property type="entry name" value="4HBT_3C"/>
    <property type="match status" value="1"/>
</dbReference>
<dbReference type="GO" id="GO:0003743">
    <property type="term" value="F:translation initiation factor activity"/>
    <property type="evidence" value="ECO:0007669"/>
    <property type="project" value="UniProtKB-KW"/>
</dbReference>
<keyword evidence="5" id="KW-0648">Protein biosynthesis</keyword>
<feature type="compositionally biased region" description="Basic and acidic residues" evidence="3">
    <location>
        <begin position="826"/>
        <end position="837"/>
    </location>
</feature>
<evidence type="ECO:0000313" key="5">
    <source>
        <dbReference type="EMBL" id="KAB5593030.1"/>
    </source>
</evidence>
<evidence type="ECO:0000256" key="2">
    <source>
        <dbReference type="ARBA" id="ARBA00022801"/>
    </source>
</evidence>
<reference evidence="5 6" key="1">
    <citation type="journal article" date="2019" name="Fungal Biol. Biotechnol.">
        <title>Draft genome sequence of fastidious pathogen Ceratobasidium theobromae, which causes vascular-streak dieback in Theobroma cacao.</title>
        <authorList>
            <person name="Ali S.S."/>
            <person name="Asman A."/>
            <person name="Shao J."/>
            <person name="Firmansyah A.P."/>
            <person name="Susilo A.W."/>
            <person name="Rosmana A."/>
            <person name="McMahon P."/>
            <person name="Junaid M."/>
            <person name="Guest D."/>
            <person name="Kheng T.Y."/>
            <person name="Meinhardt L.W."/>
            <person name="Bailey B.A."/>
        </authorList>
    </citation>
    <scope>NUCLEOTIDE SEQUENCE [LARGE SCALE GENOMIC DNA]</scope>
    <source>
        <strain evidence="5 6">CT2</strain>
    </source>
</reference>
<dbReference type="Pfam" id="PF13622">
    <property type="entry name" value="4HBT_3"/>
    <property type="match status" value="1"/>
</dbReference>
<dbReference type="InterPro" id="IPR049450">
    <property type="entry name" value="ACOT8-like_C"/>
</dbReference>
<dbReference type="GO" id="GO:0005782">
    <property type="term" value="C:peroxisomal matrix"/>
    <property type="evidence" value="ECO:0007669"/>
    <property type="project" value="UniProtKB-SubCell"/>
</dbReference>
<keyword evidence="5" id="KW-0396">Initiation factor</keyword>
<feature type="region of interest" description="Disordered" evidence="3">
    <location>
        <begin position="616"/>
        <end position="716"/>
    </location>
</feature>
<evidence type="ECO:0000259" key="4">
    <source>
        <dbReference type="SMART" id="SM01370"/>
    </source>
</evidence>
<dbReference type="InterPro" id="IPR003703">
    <property type="entry name" value="Acyl_CoA_thio"/>
</dbReference>
<dbReference type="CDD" id="cd03444">
    <property type="entry name" value="Thioesterase_II_repeat1"/>
    <property type="match status" value="1"/>
</dbReference>
<feature type="domain" description="TAFII55 protein conserved region" evidence="4">
    <location>
        <begin position="458"/>
        <end position="606"/>
    </location>
</feature>
<dbReference type="PANTHER" id="PTHR11066">
    <property type="entry name" value="ACYL-COA THIOESTERASE"/>
    <property type="match status" value="1"/>
</dbReference>
<dbReference type="InterPro" id="IPR006751">
    <property type="entry name" value="TAFII55_prot_cons_reg"/>
</dbReference>
<feature type="compositionally biased region" description="Acidic residues" evidence="3">
    <location>
        <begin position="682"/>
        <end position="711"/>
    </location>
</feature>
<dbReference type="PANTHER" id="PTHR11066:SF34">
    <property type="entry name" value="ACYL-COENZYME A THIOESTERASE 8"/>
    <property type="match status" value="1"/>
</dbReference>
<gene>
    <name evidence="5" type="ORF">CTheo_3495</name>
</gene>
<dbReference type="GO" id="GO:0047617">
    <property type="term" value="F:fatty acyl-CoA hydrolase activity"/>
    <property type="evidence" value="ECO:0007669"/>
    <property type="project" value="InterPro"/>
</dbReference>
<dbReference type="GO" id="GO:0006367">
    <property type="term" value="P:transcription initiation at RNA polymerase II promoter"/>
    <property type="evidence" value="ECO:0007669"/>
    <property type="project" value="InterPro"/>
</dbReference>
<dbReference type="CDD" id="cd08047">
    <property type="entry name" value="TAF7"/>
    <property type="match status" value="1"/>
</dbReference>